<feature type="transmembrane region" description="Helical" evidence="2">
    <location>
        <begin position="15"/>
        <end position="32"/>
    </location>
</feature>
<accession>A0A2M4DEL7</accession>
<name>A0A2M4DEL7_ANODA</name>
<feature type="compositionally biased region" description="Basic and acidic residues" evidence="1">
    <location>
        <begin position="58"/>
        <end position="68"/>
    </location>
</feature>
<dbReference type="AlphaFoldDB" id="A0A2M4DEL7"/>
<keyword evidence="2" id="KW-1133">Transmembrane helix</keyword>
<evidence type="ECO:0000313" key="3">
    <source>
        <dbReference type="EMBL" id="MBW76027.1"/>
    </source>
</evidence>
<keyword evidence="2" id="KW-0812">Transmembrane</keyword>
<protein>
    <submittedName>
        <fullName evidence="3">Putative secreted protein</fullName>
    </submittedName>
</protein>
<feature type="region of interest" description="Disordered" evidence="1">
    <location>
        <begin position="41"/>
        <end position="68"/>
    </location>
</feature>
<sequence length="68" mass="8216">MVHDGWLLVLVPPVWWIWTARLALLAAEIYCFPKRRKEMSAHPLRNGGFGKRRKWSRKHESPFRIRFD</sequence>
<evidence type="ECO:0000256" key="2">
    <source>
        <dbReference type="SAM" id="Phobius"/>
    </source>
</evidence>
<dbReference type="EMBL" id="GGFL01011849">
    <property type="protein sequence ID" value="MBW76027.1"/>
    <property type="molecule type" value="Transcribed_RNA"/>
</dbReference>
<reference evidence="3" key="1">
    <citation type="submission" date="2018-01" db="EMBL/GenBank/DDBJ databases">
        <title>An insight into the sialome of Amazonian anophelines.</title>
        <authorList>
            <person name="Ribeiro J.M."/>
            <person name="Scarpassa V."/>
            <person name="Calvo E."/>
        </authorList>
    </citation>
    <scope>NUCLEOTIDE SEQUENCE</scope>
</reference>
<evidence type="ECO:0000256" key="1">
    <source>
        <dbReference type="SAM" id="MobiDB-lite"/>
    </source>
</evidence>
<proteinExistence type="predicted"/>
<organism evidence="3">
    <name type="scientific">Anopheles darlingi</name>
    <name type="common">Mosquito</name>
    <dbReference type="NCBI Taxonomy" id="43151"/>
    <lineage>
        <taxon>Eukaryota</taxon>
        <taxon>Metazoa</taxon>
        <taxon>Ecdysozoa</taxon>
        <taxon>Arthropoda</taxon>
        <taxon>Hexapoda</taxon>
        <taxon>Insecta</taxon>
        <taxon>Pterygota</taxon>
        <taxon>Neoptera</taxon>
        <taxon>Endopterygota</taxon>
        <taxon>Diptera</taxon>
        <taxon>Nematocera</taxon>
        <taxon>Culicoidea</taxon>
        <taxon>Culicidae</taxon>
        <taxon>Anophelinae</taxon>
        <taxon>Anopheles</taxon>
    </lineage>
</organism>
<keyword evidence="2" id="KW-0472">Membrane</keyword>